<dbReference type="PANTHER" id="PTHR43736:SF1">
    <property type="entry name" value="DIHYDRONEOPTERIN TRIPHOSPHATE DIPHOSPHATASE"/>
    <property type="match status" value="1"/>
</dbReference>
<evidence type="ECO:0000313" key="2">
    <source>
        <dbReference type="EMBL" id="GFH27733.1"/>
    </source>
</evidence>
<sequence length="309" mass="33158">MCAQPAPLTFAGVGVVVFKPPSLPGDAPEVLLIRRGKEPSKGLWCFPGGSQELGEAPRPLPLPAGRALVVLTAQFCGVHCSLPTTLVLCYCPPIAPPAAPPCCSPCCHPMQAVQCLLVPQPTPLAVCVLVVVSFQPYWQGETIAECAAREVLEETGLVVQVEPDVVCEGFSQDLVQPTAFAAVDSLVRGPSGDIRFHYAIIEVAALVARRSHHTPPRALDDADAAMWFPAQQLRQLPGDHSSPCHKSQARILGRARGQGAGQAAVLVRYYPARAKLARQQGWMHGWHGQYAEAWTQAMTRFTLLLVAIS</sequence>
<reference evidence="2 3" key="1">
    <citation type="submission" date="2020-02" db="EMBL/GenBank/DDBJ databases">
        <title>Draft genome sequence of Haematococcus lacustris strain NIES-144.</title>
        <authorList>
            <person name="Morimoto D."/>
            <person name="Nakagawa S."/>
            <person name="Yoshida T."/>
            <person name="Sawayama S."/>
        </authorList>
    </citation>
    <scope>NUCLEOTIDE SEQUENCE [LARGE SCALE GENOMIC DNA]</scope>
    <source>
        <strain evidence="2 3">NIES-144</strain>
    </source>
</reference>
<evidence type="ECO:0000313" key="3">
    <source>
        <dbReference type="Proteomes" id="UP000485058"/>
    </source>
</evidence>
<comment type="caution">
    <text evidence="2">The sequence shown here is derived from an EMBL/GenBank/DDBJ whole genome shotgun (WGS) entry which is preliminary data.</text>
</comment>
<protein>
    <submittedName>
        <fullName evidence="2">ADP-ribose pyrophosphatase</fullName>
    </submittedName>
</protein>
<name>A0A6A0A5F1_HAELA</name>
<evidence type="ECO:0000259" key="1">
    <source>
        <dbReference type="PROSITE" id="PS51462"/>
    </source>
</evidence>
<dbReference type="Gene3D" id="3.90.79.10">
    <property type="entry name" value="Nucleoside Triphosphate Pyrophosphohydrolase"/>
    <property type="match status" value="2"/>
</dbReference>
<gene>
    <name evidence="2" type="ORF">HaLaN_26107</name>
</gene>
<dbReference type="AlphaFoldDB" id="A0A6A0A5F1"/>
<dbReference type="EMBL" id="BLLF01003596">
    <property type="protein sequence ID" value="GFH27733.1"/>
    <property type="molecule type" value="Genomic_DNA"/>
</dbReference>
<dbReference type="SUPFAM" id="SSF55811">
    <property type="entry name" value="Nudix"/>
    <property type="match status" value="2"/>
</dbReference>
<dbReference type="Proteomes" id="UP000485058">
    <property type="component" value="Unassembled WGS sequence"/>
</dbReference>
<feature type="domain" description="Nudix hydrolase" evidence="1">
    <location>
        <begin position="8"/>
        <end position="252"/>
    </location>
</feature>
<dbReference type="PROSITE" id="PS51462">
    <property type="entry name" value="NUDIX"/>
    <property type="match status" value="1"/>
</dbReference>
<dbReference type="InterPro" id="IPR000086">
    <property type="entry name" value="NUDIX_hydrolase_dom"/>
</dbReference>
<dbReference type="Pfam" id="PF00293">
    <property type="entry name" value="NUDIX"/>
    <property type="match status" value="1"/>
</dbReference>
<accession>A0A6A0A5F1</accession>
<keyword evidence="3" id="KW-1185">Reference proteome</keyword>
<dbReference type="InterPro" id="IPR015797">
    <property type="entry name" value="NUDIX_hydrolase-like_dom_sf"/>
</dbReference>
<dbReference type="PANTHER" id="PTHR43736">
    <property type="entry name" value="ADP-RIBOSE PYROPHOSPHATASE"/>
    <property type="match status" value="1"/>
</dbReference>
<proteinExistence type="predicted"/>
<organism evidence="2 3">
    <name type="scientific">Haematococcus lacustris</name>
    <name type="common">Green alga</name>
    <name type="synonym">Haematococcus pluvialis</name>
    <dbReference type="NCBI Taxonomy" id="44745"/>
    <lineage>
        <taxon>Eukaryota</taxon>
        <taxon>Viridiplantae</taxon>
        <taxon>Chlorophyta</taxon>
        <taxon>core chlorophytes</taxon>
        <taxon>Chlorophyceae</taxon>
        <taxon>CS clade</taxon>
        <taxon>Chlamydomonadales</taxon>
        <taxon>Haematococcaceae</taxon>
        <taxon>Haematococcus</taxon>
    </lineage>
</organism>